<reference evidence="4" key="1">
    <citation type="journal article" date="2012" name="PLoS Genet.">
        <title>Comparative analysis of the genomes of two field isolates of the rice blast fungus Magnaporthe oryzae.</title>
        <authorList>
            <person name="Xue M."/>
            <person name="Yang J."/>
            <person name="Li Z."/>
            <person name="Hu S."/>
            <person name="Yao N."/>
            <person name="Dean R.A."/>
            <person name="Zhao W."/>
            <person name="Shen M."/>
            <person name="Zhang H."/>
            <person name="Li C."/>
            <person name="Liu L."/>
            <person name="Cao L."/>
            <person name="Xu X."/>
            <person name="Xing Y."/>
            <person name="Hsiang T."/>
            <person name="Zhang Z."/>
            <person name="Xu J.R."/>
            <person name="Peng Y.L."/>
        </authorList>
    </citation>
    <scope>NUCLEOTIDE SEQUENCE</scope>
    <source>
        <strain evidence="4">Y34</strain>
    </source>
</reference>
<dbReference type="GO" id="GO:0019290">
    <property type="term" value="P:siderophore biosynthetic process"/>
    <property type="evidence" value="ECO:0007669"/>
    <property type="project" value="InterPro"/>
</dbReference>
<name>A0AA97NMY3_PYRO3</name>
<evidence type="ECO:0000313" key="4">
    <source>
        <dbReference type="EMBL" id="ELQ33102.1"/>
    </source>
</evidence>
<dbReference type="Gene3D" id="3.40.630.30">
    <property type="match status" value="1"/>
</dbReference>
<dbReference type="Pfam" id="PF13523">
    <property type="entry name" value="Acetyltransf_8"/>
    <property type="match status" value="1"/>
</dbReference>
<accession>A0AA97NMY3</accession>
<dbReference type="PANTHER" id="PTHR31438:SF1">
    <property type="entry name" value="LYSINE N-ACYLTRANSFERASE C17G9.06C-RELATED"/>
    <property type="match status" value="1"/>
</dbReference>
<comment type="similarity">
    <text evidence="1">Belongs to the lysine N-acyltransferase MbtK family.</text>
</comment>
<evidence type="ECO:0000259" key="3">
    <source>
        <dbReference type="SMART" id="SM01006"/>
    </source>
</evidence>
<dbReference type="PANTHER" id="PTHR31438">
    <property type="entry name" value="LYSINE N-ACYLTRANSFERASE C17G9.06C-RELATED"/>
    <property type="match status" value="1"/>
</dbReference>
<dbReference type="EMBL" id="JH793150">
    <property type="protein sequence ID" value="ELQ33102.1"/>
    <property type="molecule type" value="Genomic_DNA"/>
</dbReference>
<evidence type="ECO:0000256" key="1">
    <source>
        <dbReference type="ARBA" id="ARBA00009893"/>
    </source>
</evidence>
<feature type="region of interest" description="Disordered" evidence="2">
    <location>
        <begin position="52"/>
        <end position="81"/>
    </location>
</feature>
<dbReference type="InterPro" id="IPR019432">
    <property type="entry name" value="Acyltransferase_MbtK/IucB-like"/>
</dbReference>
<feature type="domain" description="Acyltransferase MbtK/IucB-like conserved" evidence="3">
    <location>
        <begin position="355"/>
        <end position="396"/>
    </location>
</feature>
<dbReference type="GO" id="GO:0016410">
    <property type="term" value="F:N-acyltransferase activity"/>
    <property type="evidence" value="ECO:0007669"/>
    <property type="project" value="TreeGrafter"/>
</dbReference>
<dbReference type="AlphaFoldDB" id="A0AA97NMY3"/>
<dbReference type="Proteomes" id="UP000011086">
    <property type="component" value="Unassembled WGS sequence"/>
</dbReference>
<evidence type="ECO:0000256" key="2">
    <source>
        <dbReference type="SAM" id="MobiDB-lite"/>
    </source>
</evidence>
<dbReference type="SUPFAM" id="SSF55729">
    <property type="entry name" value="Acyl-CoA N-acyltransferases (Nat)"/>
    <property type="match status" value="1"/>
</dbReference>
<dbReference type="SMART" id="SM01006">
    <property type="entry name" value="AlcB"/>
    <property type="match status" value="1"/>
</dbReference>
<organism evidence="4">
    <name type="scientific">Pyricularia oryzae (strain Y34)</name>
    <name type="common">Rice blast fungus</name>
    <name type="synonym">Magnaporthe oryzae</name>
    <dbReference type="NCBI Taxonomy" id="1143189"/>
    <lineage>
        <taxon>Eukaryota</taxon>
        <taxon>Fungi</taxon>
        <taxon>Dikarya</taxon>
        <taxon>Ascomycota</taxon>
        <taxon>Pezizomycotina</taxon>
        <taxon>Sordariomycetes</taxon>
        <taxon>Sordariomycetidae</taxon>
        <taxon>Magnaporthales</taxon>
        <taxon>Pyriculariaceae</taxon>
        <taxon>Pyricularia</taxon>
    </lineage>
</organism>
<dbReference type="InterPro" id="IPR016181">
    <property type="entry name" value="Acyl_CoA_acyltransferase"/>
</dbReference>
<protein>
    <submittedName>
        <fullName evidence="4">Aerobactin siderophore biosynthesis protein iucB</fullName>
    </submittedName>
</protein>
<proteinExistence type="inferred from homology"/>
<feature type="region of interest" description="Disordered" evidence="2">
    <location>
        <begin position="224"/>
        <end position="263"/>
    </location>
</feature>
<gene>
    <name evidence="4" type="ORF">OOU_Y34scaffold01003g21</name>
</gene>
<sequence length="533" mass="58391">MVGPSVVHLPDGQTFTVTPVFAGFFFKSHELTHQHAFPVGWTVVLHTQESLSASAAPEAGSNGKENDQQDNDDDDLQPIRPFSRPTLQGDCLFISSISNPSSSEFAPPASPTRQIAMMLWVTLYWYFHEPAPSPILPATALSASTPEAGRPRGEWRINIKRSGVLREKNLLPKLERMGLITTLASSAGPADGDAGWDDMFVTRNAFWQIPGRLFLFTLAPKPRDGSAGDSRAGTPSGSRPTSPTARSTTSSSMRPQPLVPVSSFPMGPFHSSAHLPTYYPPAPAQYTTTNGVRHPIRPRPPRQGEVFYSRFVSTAGAYLSFRVASRDPNPVPYGGPLGPGRGSCRIGAGAAANAHLASLPDASLLQMWMAKPRVSAFWGEYTPTFLSAALASRNSFPVVALWDGIPFAYLEIYWLREDPVARCLGPGAVDDWDRGVHVFVGEEWARGEVQLWLSSAVHWILAADYRTMSVCVEPRVDNAKFIRHLQAGGFEKEAELTLPHKQAWFGRLRRQNWEGPSLCMMLGTENMQSARPA</sequence>
<feature type="compositionally biased region" description="Low complexity" evidence="2">
    <location>
        <begin position="232"/>
        <end position="252"/>
    </location>
</feature>